<evidence type="ECO:0000313" key="6">
    <source>
        <dbReference type="RefSeq" id="XP_030641246.1"/>
    </source>
</evidence>
<feature type="domain" description="Ig-like" evidence="4">
    <location>
        <begin position="7"/>
        <end position="100"/>
    </location>
</feature>
<dbReference type="GeneID" id="115821574"/>
<dbReference type="AlphaFoldDB" id="A0A6J2WCZ8"/>
<dbReference type="Proteomes" id="UP000504632">
    <property type="component" value="Chromosome 9"/>
</dbReference>
<dbReference type="PROSITE" id="PS50835">
    <property type="entry name" value="IG_LIKE"/>
    <property type="match status" value="1"/>
</dbReference>
<sequence length="210" mass="23683">MLVIPEPDLPSSRLKPSETATLKCCYRSSRNFTVYWVKIVHNKNGTLASFVTSRVYDFSRETVAGANENVICHKLTLKNVTLKDAGLYKCYVDVGNSSLKHSVYTHGTCLQVCKPKTSKSISNRFKNNIITAEGVLLLICVVIPGLLLLSKAKRQTTLEIKYYKEQENLYEGLNVEECSSTYHQIEPSQLPQTYEDVENTVTKDVEPEKP</sequence>
<dbReference type="GO" id="GO:0050853">
    <property type="term" value="P:B cell receptor signaling pathway"/>
    <property type="evidence" value="ECO:0007669"/>
    <property type="project" value="TreeGrafter"/>
</dbReference>
<keyword evidence="5" id="KW-1185">Reference proteome</keyword>
<dbReference type="PANTHER" id="PTHR14334">
    <property type="entry name" value="B-CELL ANTIGEN RECEPTOR COMPLEX-ASSOCIATED PROTEIN"/>
    <property type="match status" value="1"/>
</dbReference>
<dbReference type="OrthoDB" id="8915525at2759"/>
<evidence type="ECO:0000256" key="1">
    <source>
        <dbReference type="ARBA" id="ARBA00023319"/>
    </source>
</evidence>
<gene>
    <name evidence="6" type="primary">LOC115821574</name>
</gene>
<protein>
    <submittedName>
        <fullName evidence="6">B-cell antigen receptor complex-associated protein alpha chain-like</fullName>
    </submittedName>
</protein>
<reference evidence="6" key="1">
    <citation type="submission" date="2025-08" db="UniProtKB">
        <authorList>
            <consortium name="RefSeq"/>
        </authorList>
    </citation>
    <scope>IDENTIFICATION</scope>
</reference>
<accession>A0A6J2WCZ8</accession>
<evidence type="ECO:0000256" key="2">
    <source>
        <dbReference type="SAM" id="MobiDB-lite"/>
    </source>
</evidence>
<dbReference type="Gene3D" id="2.60.40.10">
    <property type="entry name" value="Immunoglobulins"/>
    <property type="match status" value="1"/>
</dbReference>
<keyword evidence="1" id="KW-0393">Immunoglobulin domain</keyword>
<dbReference type="InterPro" id="IPR003599">
    <property type="entry name" value="Ig_sub"/>
</dbReference>
<feature type="transmembrane region" description="Helical" evidence="3">
    <location>
        <begin position="129"/>
        <end position="149"/>
    </location>
</feature>
<dbReference type="RefSeq" id="XP_030641246.1">
    <property type="nucleotide sequence ID" value="XM_030785386.1"/>
</dbReference>
<dbReference type="SUPFAM" id="SSF48726">
    <property type="entry name" value="Immunoglobulin"/>
    <property type="match status" value="1"/>
</dbReference>
<dbReference type="InterPro" id="IPR013106">
    <property type="entry name" value="Ig_V-set"/>
</dbReference>
<dbReference type="Pfam" id="PF07686">
    <property type="entry name" value="V-set"/>
    <property type="match status" value="1"/>
</dbReference>
<dbReference type="PANTHER" id="PTHR14334:SF1">
    <property type="entry name" value="B-CELL ANTIGEN RECEPTOR COMPLEX-ASSOCIATED PROTEIN ALPHA CHAIN"/>
    <property type="match status" value="1"/>
</dbReference>
<evidence type="ECO:0000313" key="5">
    <source>
        <dbReference type="Proteomes" id="UP000504632"/>
    </source>
</evidence>
<keyword evidence="3" id="KW-1133">Transmembrane helix</keyword>
<evidence type="ECO:0000256" key="3">
    <source>
        <dbReference type="SAM" id="Phobius"/>
    </source>
</evidence>
<dbReference type="SMART" id="SM00409">
    <property type="entry name" value="IG"/>
    <property type="match status" value="1"/>
</dbReference>
<dbReference type="GO" id="GO:0009897">
    <property type="term" value="C:external side of plasma membrane"/>
    <property type="evidence" value="ECO:0007669"/>
    <property type="project" value="TreeGrafter"/>
</dbReference>
<dbReference type="InterPro" id="IPR013783">
    <property type="entry name" value="Ig-like_fold"/>
</dbReference>
<proteinExistence type="predicted"/>
<dbReference type="GO" id="GO:0030183">
    <property type="term" value="P:B cell differentiation"/>
    <property type="evidence" value="ECO:0007669"/>
    <property type="project" value="TreeGrafter"/>
</dbReference>
<organism evidence="5 6">
    <name type="scientific">Chanos chanos</name>
    <name type="common">Milkfish</name>
    <name type="synonym">Mugil chanos</name>
    <dbReference type="NCBI Taxonomy" id="29144"/>
    <lineage>
        <taxon>Eukaryota</taxon>
        <taxon>Metazoa</taxon>
        <taxon>Chordata</taxon>
        <taxon>Craniata</taxon>
        <taxon>Vertebrata</taxon>
        <taxon>Euteleostomi</taxon>
        <taxon>Actinopterygii</taxon>
        <taxon>Neopterygii</taxon>
        <taxon>Teleostei</taxon>
        <taxon>Ostariophysi</taxon>
        <taxon>Gonorynchiformes</taxon>
        <taxon>Chanidae</taxon>
        <taxon>Chanos</taxon>
    </lineage>
</organism>
<dbReference type="GO" id="GO:0019815">
    <property type="term" value="C:B cell receptor complex"/>
    <property type="evidence" value="ECO:0007669"/>
    <property type="project" value="TreeGrafter"/>
</dbReference>
<dbReference type="InParanoid" id="A0A6J2WCZ8"/>
<dbReference type="InterPro" id="IPR007110">
    <property type="entry name" value="Ig-like_dom"/>
</dbReference>
<dbReference type="InterPro" id="IPR036179">
    <property type="entry name" value="Ig-like_dom_sf"/>
</dbReference>
<evidence type="ECO:0000259" key="4">
    <source>
        <dbReference type="PROSITE" id="PS50835"/>
    </source>
</evidence>
<keyword evidence="3" id="KW-0472">Membrane</keyword>
<feature type="region of interest" description="Disordered" evidence="2">
    <location>
        <begin position="189"/>
        <end position="210"/>
    </location>
</feature>
<feature type="compositionally biased region" description="Basic and acidic residues" evidence="2">
    <location>
        <begin position="201"/>
        <end position="210"/>
    </location>
</feature>
<keyword evidence="3" id="KW-0812">Transmembrane</keyword>
<name>A0A6J2WCZ8_CHACN</name>